<dbReference type="PANTHER" id="PTHR31286">
    <property type="entry name" value="GLYCINE-RICH CELL WALL STRUCTURAL PROTEIN 1.8-LIKE"/>
    <property type="match status" value="1"/>
</dbReference>
<feature type="compositionally biased region" description="Polar residues" evidence="1">
    <location>
        <begin position="1"/>
        <end position="11"/>
    </location>
</feature>
<reference evidence="2 3" key="1">
    <citation type="submission" date="2024-04" db="EMBL/GenBank/DDBJ databases">
        <authorList>
            <person name="Fracassetti M."/>
        </authorList>
    </citation>
    <scope>NUCLEOTIDE SEQUENCE [LARGE SCALE GENOMIC DNA]</scope>
</reference>
<dbReference type="AlphaFoldDB" id="A0AAV2CKT4"/>
<dbReference type="Proteomes" id="UP001497516">
    <property type="component" value="Chromosome 1"/>
</dbReference>
<feature type="compositionally biased region" description="Basic and acidic residues" evidence="1">
    <location>
        <begin position="12"/>
        <end position="25"/>
    </location>
</feature>
<gene>
    <name evidence="2" type="ORF">LTRI10_LOCUS4099</name>
</gene>
<dbReference type="InterPro" id="IPR040256">
    <property type="entry name" value="At4g02000-like"/>
</dbReference>
<dbReference type="EMBL" id="OZ034813">
    <property type="protein sequence ID" value="CAL1356393.1"/>
    <property type="molecule type" value="Genomic_DNA"/>
</dbReference>
<sequence length="196" mass="22529">MHSTFAVTETNKIVEDAPQTEERWPRSMSSKPSTWCSGTRFARRLYSDVLRTYTWYIGDSGSKDVATAIREDARDEGIEEEDDPLSPPIHFTAVEERQFCRESVMKIGRRTGKSVRVDQATSTAARLDYARVCVEFDLTRPLLSQFKINKIKYFIQYDGFEKFCLKCDTATPTLNDHAALVRCQRKRNRRVLTGNG</sequence>
<name>A0AAV2CKT4_9ROSI</name>
<evidence type="ECO:0000313" key="2">
    <source>
        <dbReference type="EMBL" id="CAL1356393.1"/>
    </source>
</evidence>
<protein>
    <submittedName>
        <fullName evidence="2">Uncharacterized protein</fullName>
    </submittedName>
</protein>
<accession>A0AAV2CKT4</accession>
<evidence type="ECO:0000256" key="1">
    <source>
        <dbReference type="SAM" id="MobiDB-lite"/>
    </source>
</evidence>
<keyword evidence="3" id="KW-1185">Reference proteome</keyword>
<organism evidence="2 3">
    <name type="scientific">Linum trigynum</name>
    <dbReference type="NCBI Taxonomy" id="586398"/>
    <lineage>
        <taxon>Eukaryota</taxon>
        <taxon>Viridiplantae</taxon>
        <taxon>Streptophyta</taxon>
        <taxon>Embryophyta</taxon>
        <taxon>Tracheophyta</taxon>
        <taxon>Spermatophyta</taxon>
        <taxon>Magnoliopsida</taxon>
        <taxon>eudicotyledons</taxon>
        <taxon>Gunneridae</taxon>
        <taxon>Pentapetalae</taxon>
        <taxon>rosids</taxon>
        <taxon>fabids</taxon>
        <taxon>Malpighiales</taxon>
        <taxon>Linaceae</taxon>
        <taxon>Linum</taxon>
    </lineage>
</organism>
<evidence type="ECO:0000313" key="3">
    <source>
        <dbReference type="Proteomes" id="UP001497516"/>
    </source>
</evidence>
<proteinExistence type="predicted"/>
<dbReference type="PANTHER" id="PTHR31286:SF99">
    <property type="entry name" value="DUF4283 DOMAIN-CONTAINING PROTEIN"/>
    <property type="match status" value="1"/>
</dbReference>
<feature type="region of interest" description="Disordered" evidence="1">
    <location>
        <begin position="1"/>
        <end position="29"/>
    </location>
</feature>